<reference evidence="4" key="1">
    <citation type="submission" date="2023-03" db="EMBL/GenBank/DDBJ databases">
        <title>Mating type loci evolution in Malassezia.</title>
        <authorList>
            <person name="Coelho M.A."/>
        </authorList>
    </citation>
    <scope>NUCLEOTIDE SEQUENCE</scope>
    <source>
        <strain evidence="4">CBS 9431</strain>
    </source>
</reference>
<dbReference type="InterPro" id="IPR009269">
    <property type="entry name" value="NKAP_C"/>
</dbReference>
<feature type="compositionally biased region" description="Basic and acidic residues" evidence="2">
    <location>
        <begin position="11"/>
        <end position="27"/>
    </location>
</feature>
<sequence length="223" mass="25655">MASTTGAQAAGDERAKERVEERIRLREQGSYVVWPPSPPRSLSDSEDEKHEHRAQDEDRARHHRHKHHRHHRHHRHRHRSRSQSKEASPRRRTHSPDTAHDEEIGPQPLAMPDDAPLYGDRLLPGEGAAMAAYVRDGKRIPRRGEVGYEGDKIASLEKAGYVMSGARHDTMDAVRQRKESQVYSAEDKRSHLRQQAEERAKKEAEVIAQFREMVDTLQSSQRS</sequence>
<evidence type="ECO:0000259" key="3">
    <source>
        <dbReference type="Pfam" id="PF06047"/>
    </source>
</evidence>
<feature type="compositionally biased region" description="Basic and acidic residues" evidence="2">
    <location>
        <begin position="47"/>
        <end position="60"/>
    </location>
</feature>
<dbReference type="Pfam" id="PF06047">
    <property type="entry name" value="Nkap_C"/>
    <property type="match status" value="1"/>
</dbReference>
<organism evidence="4 5">
    <name type="scientific">Malassezia japonica</name>
    <dbReference type="NCBI Taxonomy" id="223818"/>
    <lineage>
        <taxon>Eukaryota</taxon>
        <taxon>Fungi</taxon>
        <taxon>Dikarya</taxon>
        <taxon>Basidiomycota</taxon>
        <taxon>Ustilaginomycotina</taxon>
        <taxon>Malasseziomycetes</taxon>
        <taxon>Malasseziales</taxon>
        <taxon>Malasseziaceae</taxon>
        <taxon>Malassezia</taxon>
    </lineage>
</organism>
<protein>
    <recommendedName>
        <fullName evidence="3">NF-kappa-B-activating protein C-terminal domain-containing protein</fullName>
    </recommendedName>
</protein>
<proteinExistence type="inferred from homology"/>
<dbReference type="AlphaFoldDB" id="A0AAF0J9F7"/>
<gene>
    <name evidence="4" type="ORF">MJAP1_001048</name>
</gene>
<dbReference type="InterPro" id="IPR040466">
    <property type="entry name" value="NKAP"/>
</dbReference>
<feature type="region of interest" description="Disordered" evidence="2">
    <location>
        <begin position="1"/>
        <end position="122"/>
    </location>
</feature>
<dbReference type="PANTHER" id="PTHR13087:SF0">
    <property type="entry name" value="NFKB ACTIVATING PROTEIN LIKE"/>
    <property type="match status" value="1"/>
</dbReference>
<dbReference type="RefSeq" id="XP_060120997.1">
    <property type="nucleotide sequence ID" value="XM_060265014.1"/>
</dbReference>
<dbReference type="PANTHER" id="PTHR13087">
    <property type="entry name" value="NF-KAPPA B ACTIVATING PROTEIN"/>
    <property type="match status" value="1"/>
</dbReference>
<feature type="region of interest" description="Disordered" evidence="2">
    <location>
        <begin position="179"/>
        <end position="199"/>
    </location>
</feature>
<dbReference type="GeneID" id="85224697"/>
<dbReference type="GO" id="GO:0005634">
    <property type="term" value="C:nucleus"/>
    <property type="evidence" value="ECO:0007669"/>
    <property type="project" value="TreeGrafter"/>
</dbReference>
<feature type="compositionally biased region" description="Basic and acidic residues" evidence="2">
    <location>
        <begin position="83"/>
        <end position="103"/>
    </location>
</feature>
<accession>A0AAF0J9F7</accession>
<evidence type="ECO:0000313" key="4">
    <source>
        <dbReference type="EMBL" id="WFD38100.1"/>
    </source>
</evidence>
<evidence type="ECO:0000256" key="2">
    <source>
        <dbReference type="SAM" id="MobiDB-lite"/>
    </source>
</evidence>
<feature type="domain" description="NF-kappa-B-activating protein C-terminal" evidence="3">
    <location>
        <begin position="118"/>
        <end position="215"/>
    </location>
</feature>
<keyword evidence="5" id="KW-1185">Reference proteome</keyword>
<name>A0AAF0J9F7_9BASI</name>
<dbReference type="EMBL" id="CP119958">
    <property type="protein sequence ID" value="WFD38100.1"/>
    <property type="molecule type" value="Genomic_DNA"/>
</dbReference>
<comment type="similarity">
    <text evidence="1">Belongs to the NKAP family.</text>
</comment>
<dbReference type="GO" id="GO:0003682">
    <property type="term" value="F:chromatin binding"/>
    <property type="evidence" value="ECO:0007669"/>
    <property type="project" value="InterPro"/>
</dbReference>
<evidence type="ECO:0000313" key="5">
    <source>
        <dbReference type="Proteomes" id="UP001217754"/>
    </source>
</evidence>
<dbReference type="Proteomes" id="UP001217754">
    <property type="component" value="Chromosome 1"/>
</dbReference>
<feature type="compositionally biased region" description="Basic residues" evidence="2">
    <location>
        <begin position="61"/>
        <end position="82"/>
    </location>
</feature>
<dbReference type="GO" id="GO:0010468">
    <property type="term" value="P:regulation of gene expression"/>
    <property type="evidence" value="ECO:0007669"/>
    <property type="project" value="TreeGrafter"/>
</dbReference>
<evidence type="ECO:0000256" key="1">
    <source>
        <dbReference type="ARBA" id="ARBA00009313"/>
    </source>
</evidence>